<comment type="function">
    <text evidence="1">Is required not only for elongation of protein synthesis but also for the initiation of all mRNA translation through initiator tRNA(fMet) aminoacylation.</text>
</comment>
<dbReference type="STRING" id="1802115.A2756_02340"/>
<dbReference type="InterPro" id="IPR004495">
    <property type="entry name" value="Met-tRNA-synth_bsu_C"/>
</dbReference>
<keyword evidence="10" id="KW-0067">ATP-binding</keyword>
<dbReference type="CDD" id="cd02800">
    <property type="entry name" value="tRNA_bind_EcMetRS_like"/>
    <property type="match status" value="1"/>
</dbReference>
<evidence type="ECO:0000259" key="17">
    <source>
        <dbReference type="PROSITE" id="PS50886"/>
    </source>
</evidence>
<dbReference type="FunFam" id="2.40.50.140:FF:000042">
    <property type="entry name" value="Methionine--tRNA ligase"/>
    <property type="match status" value="1"/>
</dbReference>
<feature type="domain" description="TRNA-binding" evidence="17">
    <location>
        <begin position="11"/>
        <end position="112"/>
    </location>
</feature>
<protein>
    <recommendedName>
        <fullName evidence="5">Methionine--tRNA ligase</fullName>
        <ecNumber evidence="4">6.1.1.10</ecNumber>
    </recommendedName>
    <alternativeName>
        <fullName evidence="14">Methionyl-tRNA synthetase</fullName>
    </alternativeName>
</protein>
<dbReference type="GO" id="GO:0006431">
    <property type="term" value="P:methionyl-tRNA aminoacylation"/>
    <property type="evidence" value="ECO:0007669"/>
    <property type="project" value="InterPro"/>
</dbReference>
<evidence type="ECO:0000256" key="3">
    <source>
        <dbReference type="ARBA" id="ARBA00011738"/>
    </source>
</evidence>
<evidence type="ECO:0000256" key="6">
    <source>
        <dbReference type="ARBA" id="ARBA00022490"/>
    </source>
</evidence>
<dbReference type="Proteomes" id="UP000177785">
    <property type="component" value="Unassembled WGS sequence"/>
</dbReference>
<dbReference type="InterPro" id="IPR051270">
    <property type="entry name" value="Tyrosine-tRNA_ligase_regulator"/>
</dbReference>
<comment type="subunit">
    <text evidence="3">Homodimer.</text>
</comment>
<dbReference type="Pfam" id="PF01588">
    <property type="entry name" value="tRNA_bind"/>
    <property type="match status" value="1"/>
</dbReference>
<evidence type="ECO:0000256" key="11">
    <source>
        <dbReference type="ARBA" id="ARBA00022884"/>
    </source>
</evidence>
<dbReference type="InterPro" id="IPR002547">
    <property type="entry name" value="tRNA-bd_dom"/>
</dbReference>
<evidence type="ECO:0000256" key="4">
    <source>
        <dbReference type="ARBA" id="ARBA00012838"/>
    </source>
</evidence>
<sequence>MNEKNIIPFTDFAKVDLRVARILEAERVEGSDKLLRLQVSLGDEKRRQILAGIGKKYTPEELIGREIIIVANLEPRSLMGFESQGMLLAAGDAAGPVLLQPDTEVSPGLEIH</sequence>
<gene>
    <name evidence="18" type="ORF">A2756_02340</name>
</gene>
<organism evidence="18 19">
    <name type="scientific">Candidatus Ryanbacteria bacterium RIFCSPHIGHO2_01_FULL_48_27</name>
    <dbReference type="NCBI Taxonomy" id="1802115"/>
    <lineage>
        <taxon>Bacteria</taxon>
        <taxon>Candidatus Ryaniibacteriota</taxon>
    </lineage>
</organism>
<evidence type="ECO:0000256" key="10">
    <source>
        <dbReference type="ARBA" id="ARBA00022840"/>
    </source>
</evidence>
<keyword evidence="6" id="KW-0963">Cytoplasm</keyword>
<dbReference type="EMBL" id="MHNL01000005">
    <property type="protein sequence ID" value="OGZ45724.1"/>
    <property type="molecule type" value="Genomic_DNA"/>
</dbReference>
<dbReference type="InterPro" id="IPR012340">
    <property type="entry name" value="NA-bd_OB-fold"/>
</dbReference>
<keyword evidence="12" id="KW-0648">Protein biosynthesis</keyword>
<proteinExistence type="predicted"/>
<comment type="subcellular location">
    <subcellularLocation>
        <location evidence="2">Cytoplasm</location>
    </subcellularLocation>
</comment>
<dbReference type="SUPFAM" id="SSF50249">
    <property type="entry name" value="Nucleic acid-binding proteins"/>
    <property type="match status" value="1"/>
</dbReference>
<evidence type="ECO:0000256" key="5">
    <source>
        <dbReference type="ARBA" id="ARBA00018753"/>
    </source>
</evidence>
<dbReference type="GO" id="GO:0000049">
    <property type="term" value="F:tRNA binding"/>
    <property type="evidence" value="ECO:0007669"/>
    <property type="project" value="UniProtKB-UniRule"/>
</dbReference>
<evidence type="ECO:0000256" key="1">
    <source>
        <dbReference type="ARBA" id="ARBA00003314"/>
    </source>
</evidence>
<keyword evidence="11 16" id="KW-0694">RNA-binding</keyword>
<comment type="catalytic activity">
    <reaction evidence="15">
        <text>tRNA(Met) + L-methionine + ATP = L-methionyl-tRNA(Met) + AMP + diphosphate</text>
        <dbReference type="Rhea" id="RHEA:13481"/>
        <dbReference type="Rhea" id="RHEA-COMP:9667"/>
        <dbReference type="Rhea" id="RHEA-COMP:9698"/>
        <dbReference type="ChEBI" id="CHEBI:30616"/>
        <dbReference type="ChEBI" id="CHEBI:33019"/>
        <dbReference type="ChEBI" id="CHEBI:57844"/>
        <dbReference type="ChEBI" id="CHEBI:78442"/>
        <dbReference type="ChEBI" id="CHEBI:78530"/>
        <dbReference type="ChEBI" id="CHEBI:456215"/>
        <dbReference type="EC" id="6.1.1.10"/>
    </reaction>
</comment>
<evidence type="ECO:0000256" key="16">
    <source>
        <dbReference type="PROSITE-ProRule" id="PRU00209"/>
    </source>
</evidence>
<dbReference type="GO" id="GO:0004825">
    <property type="term" value="F:methionine-tRNA ligase activity"/>
    <property type="evidence" value="ECO:0007669"/>
    <property type="project" value="UniProtKB-EC"/>
</dbReference>
<name>A0A1G2G654_9BACT</name>
<dbReference type="EC" id="6.1.1.10" evidence="4"/>
<dbReference type="PANTHER" id="PTHR11586">
    <property type="entry name" value="TRNA-AMINOACYLATION COFACTOR ARC1 FAMILY MEMBER"/>
    <property type="match status" value="1"/>
</dbReference>
<dbReference type="GO" id="GO:0005524">
    <property type="term" value="F:ATP binding"/>
    <property type="evidence" value="ECO:0007669"/>
    <property type="project" value="UniProtKB-KW"/>
</dbReference>
<dbReference type="GO" id="GO:0005737">
    <property type="term" value="C:cytoplasm"/>
    <property type="evidence" value="ECO:0007669"/>
    <property type="project" value="UniProtKB-SubCell"/>
</dbReference>
<evidence type="ECO:0000256" key="9">
    <source>
        <dbReference type="ARBA" id="ARBA00022741"/>
    </source>
</evidence>
<dbReference type="NCBIfam" id="TIGR00399">
    <property type="entry name" value="metG_C_term"/>
    <property type="match status" value="1"/>
</dbReference>
<dbReference type="PANTHER" id="PTHR11586:SF37">
    <property type="entry name" value="TRNA-BINDING DOMAIN-CONTAINING PROTEIN"/>
    <property type="match status" value="1"/>
</dbReference>
<evidence type="ECO:0000256" key="14">
    <source>
        <dbReference type="ARBA" id="ARBA00030904"/>
    </source>
</evidence>
<keyword evidence="7 16" id="KW-0820">tRNA-binding</keyword>
<dbReference type="Gene3D" id="2.40.50.140">
    <property type="entry name" value="Nucleic acid-binding proteins"/>
    <property type="match status" value="1"/>
</dbReference>
<keyword evidence="8 18" id="KW-0436">Ligase</keyword>
<evidence type="ECO:0000256" key="7">
    <source>
        <dbReference type="ARBA" id="ARBA00022555"/>
    </source>
</evidence>
<dbReference type="AlphaFoldDB" id="A0A1G2G654"/>
<evidence type="ECO:0000313" key="18">
    <source>
        <dbReference type="EMBL" id="OGZ45724.1"/>
    </source>
</evidence>
<comment type="caution">
    <text evidence="18">The sequence shown here is derived from an EMBL/GenBank/DDBJ whole genome shotgun (WGS) entry which is preliminary data.</text>
</comment>
<dbReference type="PROSITE" id="PS50886">
    <property type="entry name" value="TRBD"/>
    <property type="match status" value="1"/>
</dbReference>
<keyword evidence="13" id="KW-0030">Aminoacyl-tRNA synthetase</keyword>
<evidence type="ECO:0000313" key="19">
    <source>
        <dbReference type="Proteomes" id="UP000177785"/>
    </source>
</evidence>
<evidence type="ECO:0000256" key="13">
    <source>
        <dbReference type="ARBA" id="ARBA00023146"/>
    </source>
</evidence>
<reference evidence="18 19" key="1">
    <citation type="journal article" date="2016" name="Nat. Commun.">
        <title>Thousands of microbial genomes shed light on interconnected biogeochemical processes in an aquifer system.</title>
        <authorList>
            <person name="Anantharaman K."/>
            <person name="Brown C.T."/>
            <person name="Hug L.A."/>
            <person name="Sharon I."/>
            <person name="Castelle C.J."/>
            <person name="Probst A.J."/>
            <person name="Thomas B.C."/>
            <person name="Singh A."/>
            <person name="Wilkins M.J."/>
            <person name="Karaoz U."/>
            <person name="Brodie E.L."/>
            <person name="Williams K.H."/>
            <person name="Hubbard S.S."/>
            <person name="Banfield J.F."/>
        </authorList>
    </citation>
    <scope>NUCLEOTIDE SEQUENCE [LARGE SCALE GENOMIC DNA]</scope>
</reference>
<evidence type="ECO:0000256" key="2">
    <source>
        <dbReference type="ARBA" id="ARBA00004496"/>
    </source>
</evidence>
<accession>A0A1G2G654</accession>
<evidence type="ECO:0000256" key="15">
    <source>
        <dbReference type="ARBA" id="ARBA00047364"/>
    </source>
</evidence>
<keyword evidence="9" id="KW-0547">Nucleotide-binding</keyword>
<evidence type="ECO:0000256" key="12">
    <source>
        <dbReference type="ARBA" id="ARBA00022917"/>
    </source>
</evidence>
<evidence type="ECO:0000256" key="8">
    <source>
        <dbReference type="ARBA" id="ARBA00022598"/>
    </source>
</evidence>